<keyword evidence="5" id="KW-1185">Reference proteome</keyword>
<comment type="caution">
    <text evidence="4">The sequence shown here is derived from an EMBL/GenBank/DDBJ whole genome shotgun (WGS) entry which is preliminary data.</text>
</comment>
<evidence type="ECO:0000313" key="4">
    <source>
        <dbReference type="EMBL" id="CAI8023576.1"/>
    </source>
</evidence>
<keyword evidence="4" id="KW-0675">Receptor</keyword>
<evidence type="ECO:0000259" key="3">
    <source>
        <dbReference type="PROSITE" id="PS50287"/>
    </source>
</evidence>
<proteinExistence type="predicted"/>
<comment type="caution">
    <text evidence="2">Lacks conserved residue(s) required for the propagation of feature annotation.</text>
</comment>
<evidence type="ECO:0000256" key="2">
    <source>
        <dbReference type="PROSITE-ProRule" id="PRU00196"/>
    </source>
</evidence>
<dbReference type="InterPro" id="IPR001190">
    <property type="entry name" value="SRCR"/>
</dbReference>
<reference evidence="4" key="1">
    <citation type="submission" date="2023-03" db="EMBL/GenBank/DDBJ databases">
        <authorList>
            <person name="Steffen K."/>
            <person name="Cardenas P."/>
        </authorList>
    </citation>
    <scope>NUCLEOTIDE SEQUENCE</scope>
</reference>
<dbReference type="SMART" id="SM00202">
    <property type="entry name" value="SR"/>
    <property type="match status" value="1"/>
</dbReference>
<name>A0AA35WNQ0_GEOBA</name>
<evidence type="ECO:0000313" key="5">
    <source>
        <dbReference type="Proteomes" id="UP001174909"/>
    </source>
</evidence>
<dbReference type="GO" id="GO:0016020">
    <property type="term" value="C:membrane"/>
    <property type="evidence" value="ECO:0007669"/>
    <property type="project" value="InterPro"/>
</dbReference>
<dbReference type="Pfam" id="PF00530">
    <property type="entry name" value="SRCR"/>
    <property type="match status" value="1"/>
</dbReference>
<dbReference type="PROSITE" id="PS50287">
    <property type="entry name" value="SRCR_2"/>
    <property type="match status" value="1"/>
</dbReference>
<dbReference type="Proteomes" id="UP001174909">
    <property type="component" value="Unassembled WGS sequence"/>
</dbReference>
<dbReference type="PANTHER" id="PTHR48071:SF18">
    <property type="entry name" value="DELETED IN MALIGNANT BRAIN TUMORS 1 PROTEIN-RELATED"/>
    <property type="match status" value="1"/>
</dbReference>
<accession>A0AA35WNQ0</accession>
<dbReference type="Gene3D" id="3.10.250.10">
    <property type="entry name" value="SRCR-like domain"/>
    <property type="match status" value="1"/>
</dbReference>
<dbReference type="PANTHER" id="PTHR48071">
    <property type="entry name" value="SRCR DOMAIN-CONTAINING PROTEIN"/>
    <property type="match status" value="1"/>
</dbReference>
<keyword evidence="1 2" id="KW-1015">Disulfide bond</keyword>
<gene>
    <name evidence="4" type="ORF">GBAR_LOCUS13758</name>
</gene>
<dbReference type="InterPro" id="IPR036772">
    <property type="entry name" value="SRCR-like_dom_sf"/>
</dbReference>
<organism evidence="4 5">
    <name type="scientific">Geodia barretti</name>
    <name type="common">Barrett's horny sponge</name>
    <dbReference type="NCBI Taxonomy" id="519541"/>
    <lineage>
        <taxon>Eukaryota</taxon>
        <taxon>Metazoa</taxon>
        <taxon>Porifera</taxon>
        <taxon>Demospongiae</taxon>
        <taxon>Heteroscleromorpha</taxon>
        <taxon>Tetractinellida</taxon>
        <taxon>Astrophorina</taxon>
        <taxon>Geodiidae</taxon>
        <taxon>Geodia</taxon>
    </lineage>
</organism>
<dbReference type="EMBL" id="CASHTH010002014">
    <property type="protein sequence ID" value="CAI8023576.1"/>
    <property type="molecule type" value="Genomic_DNA"/>
</dbReference>
<feature type="non-terminal residue" evidence="4">
    <location>
        <position position="1"/>
    </location>
</feature>
<dbReference type="AlphaFoldDB" id="A0AA35WNQ0"/>
<sequence length="192" mass="21435">MYGYETIVSSGGGPRHSRYFQCEYPTQHLSDCANRTDTSHRSQSPDVGINCYRGYCYDGDMRLVDGETNWEGRLEMCQDGRWGTIAAESETWGETNYRFACNALGFGTRVNSSIPHSLSKPVFLSNVKCQNTTLSLLQCGYSTPQIINTIEDVRIHCEEALCKDGQIRLVGGGGHAKGQLQYGFSHRWTAVK</sequence>
<feature type="domain" description="SRCR" evidence="3">
    <location>
        <begin position="61"/>
        <end position="158"/>
    </location>
</feature>
<dbReference type="SUPFAM" id="SSF56487">
    <property type="entry name" value="SRCR-like"/>
    <property type="match status" value="1"/>
</dbReference>
<feature type="disulfide bond" evidence="2">
    <location>
        <begin position="129"/>
        <end position="139"/>
    </location>
</feature>
<evidence type="ECO:0000256" key="1">
    <source>
        <dbReference type="ARBA" id="ARBA00023157"/>
    </source>
</evidence>
<dbReference type="PRINTS" id="PR00258">
    <property type="entry name" value="SPERACTRCPTR"/>
</dbReference>
<protein>
    <submittedName>
        <fullName evidence="4">Scavenger receptor cysteine-rich type 1 protein M160</fullName>
    </submittedName>
</protein>